<dbReference type="Pfam" id="PF00630">
    <property type="entry name" value="Filamin"/>
    <property type="match status" value="1"/>
</dbReference>
<proteinExistence type="inferred from homology"/>
<dbReference type="OrthoDB" id="6425547at2759"/>
<dbReference type="GO" id="GO:0030036">
    <property type="term" value="P:actin cytoskeleton organization"/>
    <property type="evidence" value="ECO:0007669"/>
    <property type="project" value="InterPro"/>
</dbReference>
<dbReference type="STRING" id="407821.A0A087T967"/>
<dbReference type="Proteomes" id="UP000054359">
    <property type="component" value="Unassembled WGS sequence"/>
</dbReference>
<evidence type="ECO:0000313" key="6">
    <source>
        <dbReference type="Proteomes" id="UP000054359"/>
    </source>
</evidence>
<evidence type="ECO:0000256" key="3">
    <source>
        <dbReference type="PROSITE-ProRule" id="PRU00087"/>
    </source>
</evidence>
<feature type="compositionally biased region" description="Basic and acidic residues" evidence="4">
    <location>
        <begin position="132"/>
        <end position="141"/>
    </location>
</feature>
<feature type="region of interest" description="Disordered" evidence="4">
    <location>
        <begin position="580"/>
        <end position="620"/>
    </location>
</feature>
<feature type="compositionally biased region" description="Polar residues" evidence="4">
    <location>
        <begin position="597"/>
        <end position="606"/>
    </location>
</feature>
<reference evidence="5 6" key="1">
    <citation type="submission" date="2013-11" db="EMBL/GenBank/DDBJ databases">
        <title>Genome sequencing of Stegodyphus mimosarum.</title>
        <authorList>
            <person name="Bechsgaard J."/>
        </authorList>
    </citation>
    <scope>NUCLEOTIDE SEQUENCE [LARGE SCALE GENOMIC DNA]</scope>
</reference>
<dbReference type="SUPFAM" id="SSF81296">
    <property type="entry name" value="E set domains"/>
    <property type="match status" value="1"/>
</dbReference>
<organism evidence="5 6">
    <name type="scientific">Stegodyphus mimosarum</name>
    <name type="common">African social velvet spider</name>
    <dbReference type="NCBI Taxonomy" id="407821"/>
    <lineage>
        <taxon>Eukaryota</taxon>
        <taxon>Metazoa</taxon>
        <taxon>Ecdysozoa</taxon>
        <taxon>Arthropoda</taxon>
        <taxon>Chelicerata</taxon>
        <taxon>Arachnida</taxon>
        <taxon>Araneae</taxon>
        <taxon>Araneomorphae</taxon>
        <taxon>Entelegynae</taxon>
        <taxon>Eresoidea</taxon>
        <taxon>Eresidae</taxon>
        <taxon>Stegodyphus</taxon>
    </lineage>
</organism>
<feature type="repeat" description="Filamin" evidence="3">
    <location>
        <begin position="791"/>
        <end position="886"/>
    </location>
</feature>
<comment type="similarity">
    <text evidence="1">Belongs to the filamin family.</text>
</comment>
<feature type="compositionally biased region" description="Basic and acidic residues" evidence="4">
    <location>
        <begin position="169"/>
        <end position="180"/>
    </location>
</feature>
<dbReference type="GO" id="GO:0051015">
    <property type="term" value="F:actin filament binding"/>
    <property type="evidence" value="ECO:0007669"/>
    <property type="project" value="InterPro"/>
</dbReference>
<evidence type="ECO:0000256" key="2">
    <source>
        <dbReference type="ARBA" id="ARBA00022737"/>
    </source>
</evidence>
<dbReference type="InterPro" id="IPR014756">
    <property type="entry name" value="Ig_E-set"/>
</dbReference>
<dbReference type="EMBL" id="KK114067">
    <property type="protein sequence ID" value="KFM61656.1"/>
    <property type="molecule type" value="Genomic_DNA"/>
</dbReference>
<feature type="non-terminal residue" evidence="5">
    <location>
        <position position="888"/>
    </location>
</feature>
<dbReference type="PANTHER" id="PTHR38537">
    <property type="entry name" value="JITTERBUG, ISOFORM N"/>
    <property type="match status" value="1"/>
</dbReference>
<evidence type="ECO:0000256" key="1">
    <source>
        <dbReference type="ARBA" id="ARBA00009238"/>
    </source>
</evidence>
<protein>
    <submittedName>
        <fullName evidence="5">Uncharacterized protein</fullName>
    </submittedName>
</protein>
<dbReference type="Gene3D" id="2.60.40.10">
    <property type="entry name" value="Immunoglobulins"/>
    <property type="match status" value="1"/>
</dbReference>
<sequence length="888" mass="100410">MDYDFEKGPLYTRRNSWGFTGDAERKISVIRQFCVEVSDPEARGKPRTRSLSICPAGQNEICDDMKLRKISASKIAEGKHKVIDRSSFYDKDVANSLLEMNEELDSAIEHSDAEDDSVKNYYTGSTEEFENVENKHCEEPTATKSVPSIIEHDPGHQSDKSPVSGFSEQKSENADDISKGDFENNSLLADFSMKSQASDEHHEFPKKDAECQVCELNNYVQINPEECIKKFKADYICSNCGQCISFIEKKDAKLRIIRNKSLHLALNVKKHRKKQSKYVLQLKLDNRKDIRESSVDSKDPNLSKINNSFAKSEIKNKKSKFKKRKTLGDTYSTFYSQDATVQSKFCDENLLSKNNSACSLVVSKRYSSITSSNSSFVTYDKRHSVTDTNTPFLPAEHQKQVCHMNILPSNTDLKLVRDECSPDADMGKATYAFANNNHEMDFEIMNSTSMNQGGIQNLEEHSVYRTCADKSDSEEQKCSVLQTQPTLTSCENNSKKEISKTPQLKTYTLLPLKQFHFKQFDPLEINKDISPVKSRILQWENTLLTTEHSEPKGSLRYSSRTNLEGIKDKVKFWENAKINEKSNDFPQSPSKPELPCTSDSTQAQKCNDSEKEEHEEIADSYSSGMQWLDQSLPAEPAVHPIAKSSFSDNEDRISGKKYMDQKFSMSLDISPSTRRKSFSDPGIVGVSNEETAGFNDEYLNQSHFWNSSKEGISSSNEANTAECFTDDEDSSTDHFKSSTEDEYIDDEISENPSAFWGDMSLVKGLTLISSLTQSDEFSAFGSEFFKTQYKNSESYPSECKVFGIATYYGRVAVKNKFQVLTKAAGQGNLSVSVQGFGVHDVTSISVVYTYKDIYDVTYQVSNPGYYLISVRWREHQIPGSPFVCKVTF</sequence>
<dbReference type="InterPro" id="IPR017868">
    <property type="entry name" value="Filamin/ABP280_repeat-like"/>
</dbReference>
<feature type="compositionally biased region" description="Basic and acidic residues" evidence="4">
    <location>
        <begin position="150"/>
        <end position="159"/>
    </location>
</feature>
<dbReference type="InterPro" id="IPR044801">
    <property type="entry name" value="Filamin"/>
</dbReference>
<dbReference type="PANTHER" id="PTHR38537:SF8">
    <property type="entry name" value="FILAMIN-A"/>
    <property type="match status" value="1"/>
</dbReference>
<name>A0A087T967_STEMI</name>
<accession>A0A087T967</accession>
<dbReference type="InterPro" id="IPR013783">
    <property type="entry name" value="Ig-like_fold"/>
</dbReference>
<dbReference type="InterPro" id="IPR001298">
    <property type="entry name" value="Filamin/ABP280_rpt"/>
</dbReference>
<evidence type="ECO:0000256" key="4">
    <source>
        <dbReference type="SAM" id="MobiDB-lite"/>
    </source>
</evidence>
<feature type="region of interest" description="Disordered" evidence="4">
    <location>
        <begin position="130"/>
        <end position="180"/>
    </location>
</feature>
<dbReference type="PROSITE" id="PS50194">
    <property type="entry name" value="FILAMIN_REPEAT"/>
    <property type="match status" value="1"/>
</dbReference>
<evidence type="ECO:0000313" key="5">
    <source>
        <dbReference type="EMBL" id="KFM61656.1"/>
    </source>
</evidence>
<dbReference type="AlphaFoldDB" id="A0A087T967"/>
<keyword evidence="6" id="KW-1185">Reference proteome</keyword>
<gene>
    <name evidence="5" type="ORF">X975_15325</name>
</gene>
<dbReference type="SMART" id="SM00557">
    <property type="entry name" value="IG_FLMN"/>
    <property type="match status" value="1"/>
</dbReference>
<keyword evidence="2" id="KW-0677">Repeat</keyword>